<dbReference type="RefSeq" id="XP_016453538.1">
    <property type="nucleotide sequence ID" value="XM_016598052.1"/>
</dbReference>
<dbReference type="GO" id="GO:0008270">
    <property type="term" value="F:zinc ion binding"/>
    <property type="evidence" value="ECO:0007669"/>
    <property type="project" value="InterPro"/>
</dbReference>
<dbReference type="AlphaFoldDB" id="A0A1S3YN69"/>
<dbReference type="KEGG" id="nta:107777888"/>
<dbReference type="GO" id="GO:0003676">
    <property type="term" value="F:nucleic acid binding"/>
    <property type="evidence" value="ECO:0007669"/>
    <property type="project" value="InterPro"/>
</dbReference>
<dbReference type="InterPro" id="IPR036875">
    <property type="entry name" value="Znf_CCHC_sf"/>
</dbReference>
<sequence>MRNSHANSYNCLAKEGLQKEKEEDKVHQFLMGLNEVYVGVRSNILMMQPLTSLDNVYNILLQDEKQRQVVPITQFNSESASFNANSNKILPQFLSQKHYAQRVNFDQNIQKTNFDQNKASLSCKYCKKPGHTIEKCYKLHGFPPNFKFTKGKRIGTVASIEGQPSGTSDSAALYSSSRHESLVPGLTKEQYSQLLNLLQHSTLGESNSQHVLMGSANFAGNTSSLPLCLNDSSTVRMLTSVSRRAHSMKKLLELGRMDQGLYKFHLPCAEPSLNANIHVNSNFVAPSISCSA</sequence>
<dbReference type="PANTHER" id="PTHR34222">
    <property type="entry name" value="GAG_PRE-INTEGRS DOMAIN-CONTAINING PROTEIN"/>
    <property type="match status" value="1"/>
</dbReference>
<organism evidence="1">
    <name type="scientific">Nicotiana tabacum</name>
    <name type="common">Common tobacco</name>
    <dbReference type="NCBI Taxonomy" id="4097"/>
    <lineage>
        <taxon>Eukaryota</taxon>
        <taxon>Viridiplantae</taxon>
        <taxon>Streptophyta</taxon>
        <taxon>Embryophyta</taxon>
        <taxon>Tracheophyta</taxon>
        <taxon>Spermatophyta</taxon>
        <taxon>Magnoliopsida</taxon>
        <taxon>eudicotyledons</taxon>
        <taxon>Gunneridae</taxon>
        <taxon>Pentapetalae</taxon>
        <taxon>asterids</taxon>
        <taxon>lamiids</taxon>
        <taxon>Solanales</taxon>
        <taxon>Solanaceae</taxon>
        <taxon>Nicotianoideae</taxon>
        <taxon>Nicotianeae</taxon>
        <taxon>Nicotiana</taxon>
    </lineage>
</organism>
<dbReference type="OrthoDB" id="1270753at2759"/>
<gene>
    <name evidence="1" type="primary">LOC107777888</name>
</gene>
<proteinExistence type="predicted"/>
<name>A0A1S3YN69_TOBAC</name>
<reference evidence="1" key="1">
    <citation type="submission" date="2025-08" db="UniProtKB">
        <authorList>
            <consortium name="RefSeq"/>
        </authorList>
    </citation>
    <scope>IDENTIFICATION</scope>
</reference>
<dbReference type="PANTHER" id="PTHR34222:SF33">
    <property type="entry name" value="RETROTRANSPOSON GAG DOMAIN-CONTAINING PROTEIN"/>
    <property type="match status" value="1"/>
</dbReference>
<evidence type="ECO:0000313" key="1">
    <source>
        <dbReference type="RefSeq" id="XP_016453538.1"/>
    </source>
</evidence>
<dbReference type="SUPFAM" id="SSF57756">
    <property type="entry name" value="Retrovirus zinc finger-like domains"/>
    <property type="match status" value="1"/>
</dbReference>
<dbReference type="PaxDb" id="4097-A0A1S3YN69"/>
<accession>A0A1S3YN69</accession>
<protein>
    <submittedName>
        <fullName evidence="1">Uncharacterized protein</fullName>
    </submittedName>
</protein>